<dbReference type="UniPathway" id="UPA00251">
    <property type="reaction ID" value="UER00321"/>
</dbReference>
<dbReference type="InterPro" id="IPR038071">
    <property type="entry name" value="UROD/MetE-like_sf"/>
</dbReference>
<evidence type="ECO:0000313" key="13">
    <source>
        <dbReference type="EMBL" id="OAF01797.1"/>
    </source>
</evidence>
<evidence type="ECO:0000256" key="4">
    <source>
        <dbReference type="ARBA" id="ARBA00022490"/>
    </source>
</evidence>
<dbReference type="PROSITE" id="PS00906">
    <property type="entry name" value="UROD_1"/>
    <property type="match status" value="1"/>
</dbReference>
<dbReference type="InterPro" id="IPR000257">
    <property type="entry name" value="Uroporphyrinogen_deCOase"/>
</dbReference>
<proteinExistence type="inferred from homology"/>
<keyword evidence="4 8" id="KW-0963">Cytoplasm</keyword>
<gene>
    <name evidence="8" type="primary">hemE</name>
    <name evidence="13" type="ORF">AYJ54_04480</name>
</gene>
<evidence type="ECO:0000313" key="14">
    <source>
        <dbReference type="Proteomes" id="UP000076959"/>
    </source>
</evidence>
<feature type="binding site" evidence="8">
    <location>
        <position position="153"/>
    </location>
    <ligand>
        <name>substrate</name>
    </ligand>
</feature>
<dbReference type="PANTHER" id="PTHR21091:SF169">
    <property type="entry name" value="UROPORPHYRINOGEN DECARBOXYLASE"/>
    <property type="match status" value="1"/>
</dbReference>
<evidence type="ECO:0000259" key="12">
    <source>
        <dbReference type="PROSITE" id="PS00907"/>
    </source>
</evidence>
<dbReference type="PANTHER" id="PTHR21091">
    <property type="entry name" value="METHYLTETRAHYDROFOLATE:HOMOCYSTEINE METHYLTRANSFERASE RELATED"/>
    <property type="match status" value="1"/>
</dbReference>
<dbReference type="NCBIfam" id="TIGR01464">
    <property type="entry name" value="hemE"/>
    <property type="match status" value="1"/>
</dbReference>
<name>A0A176YAM2_9BRAD</name>
<comment type="function">
    <text evidence="8">Catalyzes the decarboxylation of four acetate groups of uroporphyrinogen-III to yield coproporphyrinogen-III.</text>
</comment>
<dbReference type="PROSITE" id="PS00907">
    <property type="entry name" value="UROD_2"/>
    <property type="match status" value="1"/>
</dbReference>
<comment type="subcellular location">
    <subcellularLocation>
        <location evidence="8">Cytoplasm</location>
    </subcellularLocation>
</comment>
<evidence type="ECO:0000259" key="11">
    <source>
        <dbReference type="PROSITE" id="PS00906"/>
    </source>
</evidence>
<keyword evidence="14" id="KW-1185">Reference proteome</keyword>
<dbReference type="OrthoDB" id="9806656at2"/>
<feature type="binding site" evidence="8">
    <location>
        <position position="324"/>
    </location>
    <ligand>
        <name>substrate</name>
    </ligand>
</feature>
<feature type="site" description="Transition state stabilizer" evidence="8">
    <location>
        <position position="77"/>
    </location>
</feature>
<evidence type="ECO:0000256" key="2">
    <source>
        <dbReference type="ARBA" id="ARBA00009935"/>
    </source>
</evidence>
<feature type="binding site" evidence="8">
    <location>
        <position position="77"/>
    </location>
    <ligand>
        <name>substrate</name>
    </ligand>
</feature>
<feature type="binding site" evidence="8">
    <location>
        <position position="208"/>
    </location>
    <ligand>
        <name>substrate</name>
    </ligand>
</feature>
<dbReference type="Proteomes" id="UP000076959">
    <property type="component" value="Unassembled WGS sequence"/>
</dbReference>
<sequence>MPHSATKPFIDVLSGQRQVIPPVWMMRQAGRYLPEYREVRAKAGGFLDLCFSPELAAEVTLQPIRRFGFDAAIIFSDILVIPYALGRSVRFEVGEGPRLEPLDDPGKVATLAPRADLTKLAPVFEALRIVRGTLDSKVALIGFCGAPWTVATYMVAGHGTPDQAPARMMAYRHPEAFAKIIDVLVDNSIEYLLAQLAAGADALQIFDTWAGVLPPAEFARWSIDPTRRIVAGVRAKVPDAKIIGFPRGAGAQLPAYVEATGVNAVSIDWTAEPTFIRERVQTRVAVQGNLDPLVLVTGGEALDRAVDSVLANFGHGRLIFNLGHGIQPETPIAHVGQMLKRVRG</sequence>
<evidence type="ECO:0000256" key="9">
    <source>
        <dbReference type="RuleBase" id="RU000554"/>
    </source>
</evidence>
<keyword evidence="7 8" id="KW-0627">Porphyrin biosynthesis</keyword>
<evidence type="ECO:0000256" key="7">
    <source>
        <dbReference type="ARBA" id="ARBA00023244"/>
    </source>
</evidence>
<feature type="domain" description="Uroporphyrinogen decarboxylase (URO-D)" evidence="11">
    <location>
        <begin position="22"/>
        <end position="31"/>
    </location>
</feature>
<dbReference type="GO" id="GO:0004853">
    <property type="term" value="F:uroporphyrinogen decarboxylase activity"/>
    <property type="evidence" value="ECO:0007669"/>
    <property type="project" value="UniProtKB-UniRule"/>
</dbReference>
<dbReference type="InterPro" id="IPR006361">
    <property type="entry name" value="Uroporphyrinogen_deCO2ase_HemE"/>
</dbReference>
<feature type="domain" description="Uroporphyrinogen decarboxylase (URO-D)" evidence="12">
    <location>
        <begin position="141"/>
        <end position="157"/>
    </location>
</feature>
<dbReference type="FunFam" id="3.20.20.210:FF:000007">
    <property type="entry name" value="Uroporphyrinogen decarboxylase"/>
    <property type="match status" value="1"/>
</dbReference>
<dbReference type="EMBL" id="LUUB01000101">
    <property type="protein sequence ID" value="OAF01797.1"/>
    <property type="molecule type" value="Genomic_DNA"/>
</dbReference>
<dbReference type="GO" id="GO:0019353">
    <property type="term" value="P:protoporphyrinogen IX biosynthetic process from glutamate"/>
    <property type="evidence" value="ECO:0007669"/>
    <property type="project" value="TreeGrafter"/>
</dbReference>
<keyword evidence="5 8" id="KW-0210">Decarboxylase</keyword>
<accession>A0A176YAM2</accession>
<dbReference type="Pfam" id="PF01208">
    <property type="entry name" value="URO-D"/>
    <property type="match status" value="1"/>
</dbReference>
<reference evidence="13 14" key="1">
    <citation type="submission" date="2016-03" db="EMBL/GenBank/DDBJ databases">
        <title>Draft Genome Sequence of the Strain BR 10245 (Bradyrhizobium sp.) isolated from nodules of Centrolobium paraense.</title>
        <authorList>
            <person name="Simoes-Araujo J.L.Sr."/>
            <person name="Barauna A.C."/>
            <person name="Silva K."/>
            <person name="Zilli J.E."/>
        </authorList>
    </citation>
    <scope>NUCLEOTIDE SEQUENCE [LARGE SCALE GENOMIC DNA]</scope>
    <source>
        <strain evidence="13 14">BR 10245</strain>
    </source>
</reference>
<comment type="similarity">
    <text evidence="2 8 10">Belongs to the uroporphyrinogen decarboxylase family.</text>
</comment>
<evidence type="ECO:0000256" key="1">
    <source>
        <dbReference type="ARBA" id="ARBA00004804"/>
    </source>
</evidence>
<evidence type="ECO:0000256" key="10">
    <source>
        <dbReference type="RuleBase" id="RU004169"/>
    </source>
</evidence>
<dbReference type="HAMAP" id="MF_00218">
    <property type="entry name" value="URO_D"/>
    <property type="match status" value="1"/>
</dbReference>
<dbReference type="Gene3D" id="3.20.20.210">
    <property type="match status" value="1"/>
</dbReference>
<dbReference type="SUPFAM" id="SSF51726">
    <property type="entry name" value="UROD/MetE-like"/>
    <property type="match status" value="1"/>
</dbReference>
<comment type="caution">
    <text evidence="8">Lacks conserved residue(s) required for the propagation of feature annotation.</text>
</comment>
<comment type="caution">
    <text evidence="13">The sequence shown here is derived from an EMBL/GenBank/DDBJ whole genome shotgun (WGS) entry which is preliminary data.</text>
</comment>
<evidence type="ECO:0000256" key="6">
    <source>
        <dbReference type="ARBA" id="ARBA00023239"/>
    </source>
</evidence>
<dbReference type="AlphaFoldDB" id="A0A176YAM2"/>
<protein>
    <recommendedName>
        <fullName evidence="3 8">Uroporphyrinogen decarboxylase</fullName>
        <shortName evidence="8">UPD</shortName>
        <shortName evidence="8">URO-D</shortName>
        <ecNumber evidence="3 8">4.1.1.37</ecNumber>
    </recommendedName>
</protein>
<evidence type="ECO:0000256" key="5">
    <source>
        <dbReference type="ARBA" id="ARBA00022793"/>
    </source>
</evidence>
<organism evidence="13 14">
    <name type="scientific">Bradyrhizobium centrolobii</name>
    <dbReference type="NCBI Taxonomy" id="1505087"/>
    <lineage>
        <taxon>Bacteria</taxon>
        <taxon>Pseudomonadati</taxon>
        <taxon>Pseudomonadota</taxon>
        <taxon>Alphaproteobacteria</taxon>
        <taxon>Hyphomicrobiales</taxon>
        <taxon>Nitrobacteraceae</taxon>
        <taxon>Bradyrhizobium</taxon>
    </lineage>
</organism>
<dbReference type="STRING" id="1505087.AYJ54_04480"/>
<dbReference type="GO" id="GO:0005829">
    <property type="term" value="C:cytosol"/>
    <property type="evidence" value="ECO:0007669"/>
    <property type="project" value="TreeGrafter"/>
</dbReference>
<comment type="catalytic activity">
    <reaction evidence="8 9">
        <text>uroporphyrinogen III + 4 H(+) = coproporphyrinogen III + 4 CO2</text>
        <dbReference type="Rhea" id="RHEA:19865"/>
        <dbReference type="ChEBI" id="CHEBI:15378"/>
        <dbReference type="ChEBI" id="CHEBI:16526"/>
        <dbReference type="ChEBI" id="CHEBI:57308"/>
        <dbReference type="ChEBI" id="CHEBI:57309"/>
        <dbReference type="EC" id="4.1.1.37"/>
    </reaction>
</comment>
<dbReference type="CDD" id="cd00717">
    <property type="entry name" value="URO-D"/>
    <property type="match status" value="1"/>
</dbReference>
<keyword evidence="6 8" id="KW-0456">Lyase</keyword>
<evidence type="ECO:0000256" key="3">
    <source>
        <dbReference type="ARBA" id="ARBA00012288"/>
    </source>
</evidence>
<comment type="subunit">
    <text evidence="8">Homodimer.</text>
</comment>
<dbReference type="RefSeq" id="WP_063707134.1">
    <property type="nucleotide sequence ID" value="NZ_LUUB01000101.1"/>
</dbReference>
<feature type="binding site" evidence="8">
    <location>
        <begin position="27"/>
        <end position="31"/>
    </location>
    <ligand>
        <name>substrate</name>
    </ligand>
</feature>
<comment type="pathway">
    <text evidence="1 8 9">Porphyrin-containing compound metabolism; protoporphyrin-IX biosynthesis; coproporphyrinogen-III from 5-aminolevulinate: step 4/4.</text>
</comment>
<dbReference type="EC" id="4.1.1.37" evidence="3 8"/>
<evidence type="ECO:0000256" key="8">
    <source>
        <dbReference type="HAMAP-Rule" id="MF_00218"/>
    </source>
</evidence>